<gene>
    <name evidence="1" type="ORF">NC658_32455</name>
</gene>
<proteinExistence type="predicted"/>
<accession>A0ABT0W2U9</accession>
<dbReference type="RefSeq" id="WP_251100228.1">
    <property type="nucleotide sequence ID" value="NZ_JAMQBH010000029.1"/>
</dbReference>
<dbReference type="Proteomes" id="UP001523263">
    <property type="component" value="Unassembled WGS sequence"/>
</dbReference>
<sequence>MNRTRRPGPDTARWTLLWLMVTAAAVLAARSPQWTSALTTATAVYAAAGPDHGRRP</sequence>
<evidence type="ECO:0000313" key="1">
    <source>
        <dbReference type="EMBL" id="MCM2517906.1"/>
    </source>
</evidence>
<evidence type="ECO:0008006" key="3">
    <source>
        <dbReference type="Google" id="ProtNLM"/>
    </source>
</evidence>
<evidence type="ECO:0000313" key="2">
    <source>
        <dbReference type="Proteomes" id="UP001523263"/>
    </source>
</evidence>
<comment type="caution">
    <text evidence="1">The sequence shown here is derived from an EMBL/GenBank/DDBJ whole genome shotgun (WGS) entry which is preliminary data.</text>
</comment>
<protein>
    <recommendedName>
        <fullName evidence="3">Sensor histidine kinase</fullName>
    </recommendedName>
</protein>
<name>A0ABT0W2U9_STRGI</name>
<organism evidence="1 2">
    <name type="scientific">Streptomyces griseoincarnatus</name>
    <dbReference type="NCBI Taxonomy" id="29305"/>
    <lineage>
        <taxon>Bacteria</taxon>
        <taxon>Bacillati</taxon>
        <taxon>Actinomycetota</taxon>
        <taxon>Actinomycetes</taxon>
        <taxon>Kitasatosporales</taxon>
        <taxon>Streptomycetaceae</taxon>
        <taxon>Streptomyces</taxon>
        <taxon>Streptomyces griseoincarnatus group</taxon>
    </lineage>
</organism>
<keyword evidence="2" id="KW-1185">Reference proteome</keyword>
<reference evidence="1 2" key="1">
    <citation type="submission" date="2022-06" db="EMBL/GenBank/DDBJ databases">
        <title>Whole genome sequence of Streptomyces griseoincarnatus RB7AG.</title>
        <authorList>
            <person name="Ray L."/>
            <person name="Behera S."/>
            <person name="Panda A.N."/>
        </authorList>
    </citation>
    <scope>NUCLEOTIDE SEQUENCE [LARGE SCALE GENOMIC DNA]</scope>
    <source>
        <strain evidence="1 2">RB7AG</strain>
    </source>
</reference>
<dbReference type="EMBL" id="JAMQBH010000029">
    <property type="protein sequence ID" value="MCM2517906.1"/>
    <property type="molecule type" value="Genomic_DNA"/>
</dbReference>